<dbReference type="SUPFAM" id="SSF51556">
    <property type="entry name" value="Metallo-dependent hydrolases"/>
    <property type="match status" value="1"/>
</dbReference>
<dbReference type="InterPro" id="IPR032466">
    <property type="entry name" value="Metal_Hydrolase"/>
</dbReference>
<proteinExistence type="predicted"/>
<evidence type="ECO:0000259" key="2">
    <source>
        <dbReference type="Pfam" id="PF04909"/>
    </source>
</evidence>
<evidence type="ECO:0000313" key="3">
    <source>
        <dbReference type="EMBL" id="MPM32094.1"/>
    </source>
</evidence>
<evidence type="ECO:0000256" key="1">
    <source>
        <dbReference type="ARBA" id="ARBA00023239"/>
    </source>
</evidence>
<sequence length="362" mass="42253">MYNCHIHTFTEKDIPEKFYPKFIMKFLRKESTEDLAKNLMKYIKILEDLFGIEADEAERYLQFYIIGSKESQDEIFRICQPSYPAGTKFFTLSMDMQFMGCGNVLRDYSLQLDELATTDTTHILPFVHIDPRRNGYFSILRKAIEDQGFRGVKIYPPLGIFPFDARLDSVYEYCTDNNLPVIAHCSPHNPTHYKGTRKELIELLKNPYFNVNPRGLNKKDLCDIFTHPKNYHIVCQKFPDVRISLAHYGSDRMWKKMLCNPDDEDNWVNIINSMLLKYPNLYTDISYTMYQNQAECSNTFYLLLNSFLQNETISSKVLFGSDFFMPASQETETHFVSGIRSVIGDALFSKISESNPRRFLGL</sequence>
<name>A0A644Z1N8_9ZZZZ</name>
<feature type="domain" description="Amidohydrolase-related" evidence="2">
    <location>
        <begin position="139"/>
        <end position="362"/>
    </location>
</feature>
<dbReference type="EMBL" id="VSSQ01006267">
    <property type="protein sequence ID" value="MPM32094.1"/>
    <property type="molecule type" value="Genomic_DNA"/>
</dbReference>
<dbReference type="GO" id="GO:0016787">
    <property type="term" value="F:hydrolase activity"/>
    <property type="evidence" value="ECO:0007669"/>
    <property type="project" value="InterPro"/>
</dbReference>
<dbReference type="GO" id="GO:0016831">
    <property type="term" value="F:carboxy-lyase activity"/>
    <property type="evidence" value="ECO:0007669"/>
    <property type="project" value="InterPro"/>
</dbReference>
<dbReference type="Gene3D" id="3.20.20.140">
    <property type="entry name" value="Metal-dependent hydrolases"/>
    <property type="match status" value="1"/>
</dbReference>
<dbReference type="Pfam" id="PF04909">
    <property type="entry name" value="Amidohydro_2"/>
    <property type="match status" value="1"/>
</dbReference>
<dbReference type="InterPro" id="IPR006680">
    <property type="entry name" value="Amidohydro-rel"/>
</dbReference>
<gene>
    <name evidence="3" type="ORF">SDC9_78653</name>
</gene>
<protein>
    <recommendedName>
        <fullName evidence="2">Amidohydrolase-related domain-containing protein</fullName>
    </recommendedName>
</protein>
<dbReference type="PANTHER" id="PTHR21240">
    <property type="entry name" value="2-AMINO-3-CARBOXYLMUCONATE-6-SEMIALDEHYDE DECARBOXYLASE"/>
    <property type="match status" value="1"/>
</dbReference>
<comment type="caution">
    <text evidence="3">The sequence shown here is derived from an EMBL/GenBank/DDBJ whole genome shotgun (WGS) entry which is preliminary data.</text>
</comment>
<dbReference type="InterPro" id="IPR032465">
    <property type="entry name" value="ACMSD"/>
</dbReference>
<keyword evidence="1" id="KW-0456">Lyase</keyword>
<reference evidence="3" key="1">
    <citation type="submission" date="2019-08" db="EMBL/GenBank/DDBJ databases">
        <authorList>
            <person name="Kucharzyk K."/>
            <person name="Murdoch R.W."/>
            <person name="Higgins S."/>
            <person name="Loffler F."/>
        </authorList>
    </citation>
    <scope>NUCLEOTIDE SEQUENCE</scope>
</reference>
<accession>A0A644Z1N8</accession>
<organism evidence="3">
    <name type="scientific">bioreactor metagenome</name>
    <dbReference type="NCBI Taxonomy" id="1076179"/>
    <lineage>
        <taxon>unclassified sequences</taxon>
        <taxon>metagenomes</taxon>
        <taxon>ecological metagenomes</taxon>
    </lineage>
</organism>
<dbReference type="AlphaFoldDB" id="A0A644Z1N8"/>